<keyword evidence="3" id="KW-0732">Signal</keyword>
<evidence type="ECO:0000313" key="6">
    <source>
        <dbReference type="Proteomes" id="UP000272400"/>
    </source>
</evidence>
<gene>
    <name evidence="5" type="ORF">EDD29_4261</name>
</gene>
<dbReference type="GO" id="GO:0030246">
    <property type="term" value="F:carbohydrate binding"/>
    <property type="evidence" value="ECO:0007669"/>
    <property type="project" value="UniProtKB-ARBA"/>
</dbReference>
<dbReference type="EMBL" id="RJKE01000001">
    <property type="protein sequence ID" value="ROO86684.1"/>
    <property type="molecule type" value="Genomic_DNA"/>
</dbReference>
<dbReference type="Pfam" id="PF13407">
    <property type="entry name" value="Peripla_BP_4"/>
    <property type="match status" value="1"/>
</dbReference>
<evidence type="ECO:0000256" key="3">
    <source>
        <dbReference type="ARBA" id="ARBA00022729"/>
    </source>
</evidence>
<keyword evidence="5" id="KW-0762">Sugar transport</keyword>
<name>A0A3N1CZG9_9ACTN</name>
<dbReference type="Proteomes" id="UP000272400">
    <property type="component" value="Unassembled WGS sequence"/>
</dbReference>
<comment type="similarity">
    <text evidence="2">Belongs to the bacterial solute-binding protein 2 family.</text>
</comment>
<accession>A0A3N1CZG9</accession>
<evidence type="ECO:0000259" key="4">
    <source>
        <dbReference type="Pfam" id="PF13407"/>
    </source>
</evidence>
<dbReference type="PANTHER" id="PTHR46847">
    <property type="entry name" value="D-ALLOSE-BINDING PERIPLASMIC PROTEIN-RELATED"/>
    <property type="match status" value="1"/>
</dbReference>
<dbReference type="AlphaFoldDB" id="A0A3N1CZG9"/>
<dbReference type="InterPro" id="IPR025997">
    <property type="entry name" value="SBP_2_dom"/>
</dbReference>
<feature type="domain" description="Periplasmic binding protein" evidence="4">
    <location>
        <begin position="98"/>
        <end position="339"/>
    </location>
</feature>
<sequence>MRSRSNGISGGLWGSGRAGVLAVAVCAMASVLAACGSGGADGGDADGVAATVPAQVRTDVDALRRDPVPIALPKLEKSPPSGKSVIWLGCKYPECATVTSGIEPAAEALGWKLTTLRPEVTPEAILAAWTQAVAAKPDVILAIDVLPIQAIAEQLDDAEKAGIRVILTAGPTKPGEHGVDASIGSVAFRKANATAMTEYAIADSGGKAHILLAFDPSIPLQLSVRDAAKEAAATCPGCSFAELEVQLAQAGKTIPGQVISHIQRHPDVDYVITTGSGALGVAQALKSAGLGKVHLVTSNAQLQDLAEVKKGLQAAAIPNEEISVGWRMVDAAARLLSGAELPEDLADPVGQRQLFDKANIDEADLEHAWDVPDSRTAFLTAWGLG</sequence>
<proteinExistence type="inferred from homology"/>
<comment type="caution">
    <text evidence="5">The sequence shown here is derived from an EMBL/GenBank/DDBJ whole genome shotgun (WGS) entry which is preliminary data.</text>
</comment>
<keyword evidence="5" id="KW-0813">Transport</keyword>
<dbReference type="SUPFAM" id="SSF53822">
    <property type="entry name" value="Periplasmic binding protein-like I"/>
    <property type="match status" value="1"/>
</dbReference>
<dbReference type="PROSITE" id="PS51257">
    <property type="entry name" value="PROKAR_LIPOPROTEIN"/>
    <property type="match status" value="1"/>
</dbReference>
<evidence type="ECO:0000256" key="1">
    <source>
        <dbReference type="ARBA" id="ARBA00004196"/>
    </source>
</evidence>
<evidence type="ECO:0000313" key="5">
    <source>
        <dbReference type="EMBL" id="ROO86684.1"/>
    </source>
</evidence>
<protein>
    <submittedName>
        <fullName evidence="5">ABC-type sugar transport system substrate-binding protein</fullName>
    </submittedName>
</protein>
<organism evidence="5 6">
    <name type="scientific">Actinocorallia herbida</name>
    <dbReference type="NCBI Taxonomy" id="58109"/>
    <lineage>
        <taxon>Bacteria</taxon>
        <taxon>Bacillati</taxon>
        <taxon>Actinomycetota</taxon>
        <taxon>Actinomycetes</taxon>
        <taxon>Streptosporangiales</taxon>
        <taxon>Thermomonosporaceae</taxon>
        <taxon>Actinocorallia</taxon>
    </lineage>
</organism>
<reference evidence="5 6" key="1">
    <citation type="submission" date="2018-11" db="EMBL/GenBank/DDBJ databases">
        <title>Sequencing the genomes of 1000 actinobacteria strains.</title>
        <authorList>
            <person name="Klenk H.-P."/>
        </authorList>
    </citation>
    <scope>NUCLEOTIDE SEQUENCE [LARGE SCALE GENOMIC DNA]</scope>
    <source>
        <strain evidence="5 6">DSM 44254</strain>
    </source>
</reference>
<dbReference type="InterPro" id="IPR028082">
    <property type="entry name" value="Peripla_BP_I"/>
</dbReference>
<dbReference type="GO" id="GO:0030313">
    <property type="term" value="C:cell envelope"/>
    <property type="evidence" value="ECO:0007669"/>
    <property type="project" value="UniProtKB-SubCell"/>
</dbReference>
<comment type="subcellular location">
    <subcellularLocation>
        <location evidence="1">Cell envelope</location>
    </subcellularLocation>
</comment>
<evidence type="ECO:0000256" key="2">
    <source>
        <dbReference type="ARBA" id="ARBA00007639"/>
    </source>
</evidence>
<dbReference type="PANTHER" id="PTHR46847:SF1">
    <property type="entry name" value="D-ALLOSE-BINDING PERIPLASMIC PROTEIN-RELATED"/>
    <property type="match status" value="1"/>
</dbReference>
<keyword evidence="6" id="KW-1185">Reference proteome</keyword>
<dbReference type="Gene3D" id="3.40.50.2300">
    <property type="match status" value="2"/>
</dbReference>